<accession>Q7EZJ2</accession>
<dbReference type="EMBL" id="AP004664">
    <property type="protein sequence ID" value="BAC83607.1"/>
    <property type="molecule type" value="Genomic_DNA"/>
</dbReference>
<evidence type="ECO:0000313" key="2">
    <source>
        <dbReference type="EMBL" id="BAC83607.1"/>
    </source>
</evidence>
<reference evidence="3" key="1">
    <citation type="journal article" date="2005" name="Nature">
        <title>The map-based sequence of the rice genome.</title>
        <authorList>
            <consortium name="International rice genome sequencing project (IRGSP)"/>
            <person name="Matsumoto T."/>
            <person name="Wu J."/>
            <person name="Kanamori H."/>
            <person name="Katayose Y."/>
            <person name="Fujisawa M."/>
            <person name="Namiki N."/>
            <person name="Mizuno H."/>
            <person name="Yamamoto K."/>
            <person name="Antonio B.A."/>
            <person name="Baba T."/>
            <person name="Sakata K."/>
            <person name="Nagamura Y."/>
            <person name="Aoki H."/>
            <person name="Arikawa K."/>
            <person name="Arita K."/>
            <person name="Bito T."/>
            <person name="Chiden Y."/>
            <person name="Fujitsuka N."/>
            <person name="Fukunaka R."/>
            <person name="Hamada M."/>
            <person name="Harada C."/>
            <person name="Hayashi A."/>
            <person name="Hijishita S."/>
            <person name="Honda M."/>
            <person name="Hosokawa S."/>
            <person name="Ichikawa Y."/>
            <person name="Idonuma A."/>
            <person name="Iijima M."/>
            <person name="Ikeda M."/>
            <person name="Ikeno M."/>
            <person name="Ito K."/>
            <person name="Ito S."/>
            <person name="Ito T."/>
            <person name="Ito Y."/>
            <person name="Ito Y."/>
            <person name="Iwabuchi A."/>
            <person name="Kamiya K."/>
            <person name="Karasawa W."/>
            <person name="Kurita K."/>
            <person name="Katagiri S."/>
            <person name="Kikuta A."/>
            <person name="Kobayashi H."/>
            <person name="Kobayashi N."/>
            <person name="Machita K."/>
            <person name="Maehara T."/>
            <person name="Masukawa M."/>
            <person name="Mizubayashi T."/>
            <person name="Mukai Y."/>
            <person name="Nagasaki H."/>
            <person name="Nagata Y."/>
            <person name="Naito S."/>
            <person name="Nakashima M."/>
            <person name="Nakama Y."/>
            <person name="Nakamichi Y."/>
            <person name="Nakamura M."/>
            <person name="Meguro A."/>
            <person name="Negishi M."/>
            <person name="Ohta I."/>
            <person name="Ohta T."/>
            <person name="Okamoto M."/>
            <person name="Ono N."/>
            <person name="Saji S."/>
            <person name="Sakaguchi M."/>
            <person name="Sakai K."/>
            <person name="Shibata M."/>
            <person name="Shimokawa T."/>
            <person name="Song J."/>
            <person name="Takazaki Y."/>
            <person name="Terasawa K."/>
            <person name="Tsugane M."/>
            <person name="Tsuji K."/>
            <person name="Ueda S."/>
            <person name="Waki K."/>
            <person name="Yamagata H."/>
            <person name="Yamamoto M."/>
            <person name="Yamamoto S."/>
            <person name="Yamane H."/>
            <person name="Yoshiki S."/>
            <person name="Yoshihara R."/>
            <person name="Yukawa K."/>
            <person name="Zhong H."/>
            <person name="Yano M."/>
            <person name="Yuan Q."/>
            <person name="Ouyang S."/>
            <person name="Liu J."/>
            <person name="Jones K.M."/>
            <person name="Gansberger K."/>
            <person name="Moffat K."/>
            <person name="Hill J."/>
            <person name="Bera J."/>
            <person name="Fadrosh D."/>
            <person name="Jin S."/>
            <person name="Johri S."/>
            <person name="Kim M."/>
            <person name="Overton L."/>
            <person name="Reardon M."/>
            <person name="Tsitrin T."/>
            <person name="Vuong H."/>
            <person name="Weaver B."/>
            <person name="Ciecko A."/>
            <person name="Tallon L."/>
            <person name="Jackson J."/>
            <person name="Pai G."/>
            <person name="Aken S.V."/>
            <person name="Utterback T."/>
            <person name="Reidmuller S."/>
            <person name="Feldblyum T."/>
            <person name="Hsiao J."/>
            <person name="Zismann V."/>
            <person name="Iobst S."/>
            <person name="de Vazeille A.R."/>
            <person name="Buell C.R."/>
            <person name="Ying K."/>
            <person name="Li Y."/>
            <person name="Lu T."/>
            <person name="Huang Y."/>
            <person name="Zhao Q."/>
            <person name="Feng Q."/>
            <person name="Zhang L."/>
            <person name="Zhu J."/>
            <person name="Weng Q."/>
            <person name="Mu J."/>
            <person name="Lu Y."/>
            <person name="Fan D."/>
            <person name="Liu Y."/>
            <person name="Guan J."/>
            <person name="Zhang Y."/>
            <person name="Yu S."/>
            <person name="Liu X."/>
            <person name="Zhang Y."/>
            <person name="Hong G."/>
            <person name="Han B."/>
            <person name="Choisne N."/>
            <person name="Demange N."/>
            <person name="Orjeda G."/>
            <person name="Samain S."/>
            <person name="Cattolico L."/>
            <person name="Pelletier E."/>
            <person name="Couloux A."/>
            <person name="Segurens B."/>
            <person name="Wincker P."/>
            <person name="D'Hont A."/>
            <person name="Scarpelli C."/>
            <person name="Weissenbach J."/>
            <person name="Salanoubat M."/>
            <person name="Quetier F."/>
            <person name="Yu Y."/>
            <person name="Kim H.R."/>
            <person name="Rambo T."/>
            <person name="Currie J."/>
            <person name="Collura K."/>
            <person name="Luo M."/>
            <person name="Yang T."/>
            <person name="Ammiraju J.S.S."/>
            <person name="Engler F."/>
            <person name="Soderlund C."/>
            <person name="Wing R.A."/>
            <person name="Palmer L.E."/>
            <person name="de la Bastide M."/>
            <person name="Spiegel L."/>
            <person name="Nascimento L."/>
            <person name="Zutavern T."/>
            <person name="O'Shaughnessy A."/>
            <person name="Dike S."/>
            <person name="Dedhia N."/>
            <person name="Preston R."/>
            <person name="Balija V."/>
            <person name="McCombie W.R."/>
            <person name="Chow T."/>
            <person name="Chen H."/>
            <person name="Chung M."/>
            <person name="Chen C."/>
            <person name="Shaw J."/>
            <person name="Wu H."/>
            <person name="Hsiao K."/>
            <person name="Chao Y."/>
            <person name="Chu M."/>
            <person name="Cheng C."/>
            <person name="Hour A."/>
            <person name="Lee P."/>
            <person name="Lin S."/>
            <person name="Lin Y."/>
            <person name="Liou J."/>
            <person name="Liu S."/>
            <person name="Hsing Y."/>
            <person name="Raghuvanshi S."/>
            <person name="Mohanty A."/>
            <person name="Bharti A.K."/>
            <person name="Gaur A."/>
            <person name="Gupta V."/>
            <person name="Kumar D."/>
            <person name="Ravi V."/>
            <person name="Vij S."/>
            <person name="Kapur A."/>
            <person name="Khurana P."/>
            <person name="Khurana P."/>
            <person name="Khurana J.P."/>
            <person name="Tyagi A.K."/>
            <person name="Gaikwad K."/>
            <person name="Singh A."/>
            <person name="Dalal V."/>
            <person name="Srivastava S."/>
            <person name="Dixit A."/>
            <person name="Pal A.K."/>
            <person name="Ghazi I.A."/>
            <person name="Yadav M."/>
            <person name="Pandit A."/>
            <person name="Bhargava A."/>
            <person name="Sureshbabu K."/>
            <person name="Batra K."/>
            <person name="Sharma T.R."/>
            <person name="Mohapatra T."/>
            <person name="Singh N.K."/>
            <person name="Messing J."/>
            <person name="Nelson A.B."/>
            <person name="Fuks G."/>
            <person name="Kavchok S."/>
            <person name="Keizer G."/>
            <person name="Linton E."/>
            <person name="Llaca V."/>
            <person name="Song R."/>
            <person name="Tanyolac B."/>
            <person name="Young S."/>
            <person name="Ho-Il K."/>
            <person name="Hahn J.H."/>
            <person name="Sangsakoo G."/>
            <person name="Vanavichit A."/>
            <person name="de Mattos Luiz.A.T."/>
            <person name="Zimmer P.D."/>
            <person name="Malone G."/>
            <person name="Dellagostin O."/>
            <person name="de Oliveira A.C."/>
            <person name="Bevan M."/>
            <person name="Bancroft I."/>
            <person name="Minx P."/>
            <person name="Cordum H."/>
            <person name="Wilson R."/>
            <person name="Cheng Z."/>
            <person name="Jin W."/>
            <person name="Jiang J."/>
            <person name="Leong S.A."/>
            <person name="Iwama H."/>
            <person name="Gojobori T."/>
            <person name="Itoh T."/>
            <person name="Niimura Y."/>
            <person name="Fujii Y."/>
            <person name="Habara T."/>
            <person name="Sakai H."/>
            <person name="Sato Y."/>
            <person name="Wilson G."/>
            <person name="Kumar K."/>
            <person name="McCouch S."/>
            <person name="Juretic N."/>
            <person name="Hoen D."/>
            <person name="Wright S."/>
            <person name="Bruskiewich R."/>
            <person name="Bureau T."/>
            <person name="Miyao A."/>
            <person name="Hirochika H."/>
            <person name="Nishikawa T."/>
            <person name="Kadowaki K."/>
            <person name="Sugiura M."/>
            <person name="Burr B."/>
            <person name="Sasaki T."/>
        </authorList>
    </citation>
    <scope>NUCLEOTIDE SEQUENCE [LARGE SCALE GENOMIC DNA]</scope>
    <source>
        <strain evidence="3">cv. Nipponbare</strain>
    </source>
</reference>
<name>Q7EZJ2_ORYSJ</name>
<reference evidence="3" key="2">
    <citation type="journal article" date="2008" name="Nucleic Acids Res.">
        <title>The rice annotation project database (RAP-DB): 2008 update.</title>
        <authorList>
            <consortium name="The rice annotation project (RAP)"/>
        </authorList>
    </citation>
    <scope>GENOME REANNOTATION</scope>
    <source>
        <strain evidence="3">cv. Nipponbare</strain>
    </source>
</reference>
<sequence>MNGTMVFDAVGSESGSVRAVQELAGNHDATQDLEGEAPVPRSQFLAARGEATARTQEGNGNGGVDGVWEDAVEIGPRSVDWA</sequence>
<dbReference type="AlphaFoldDB" id="Q7EZJ2"/>
<gene>
    <name evidence="2" type="primary">P0428D12.116</name>
</gene>
<dbReference type="Proteomes" id="UP000000763">
    <property type="component" value="Chromosome 7"/>
</dbReference>
<proteinExistence type="predicted"/>
<feature type="region of interest" description="Disordered" evidence="1">
    <location>
        <begin position="48"/>
        <end position="82"/>
    </location>
</feature>
<organism evidence="2 3">
    <name type="scientific">Oryza sativa subsp. japonica</name>
    <name type="common">Rice</name>
    <dbReference type="NCBI Taxonomy" id="39947"/>
    <lineage>
        <taxon>Eukaryota</taxon>
        <taxon>Viridiplantae</taxon>
        <taxon>Streptophyta</taxon>
        <taxon>Embryophyta</taxon>
        <taxon>Tracheophyta</taxon>
        <taxon>Spermatophyta</taxon>
        <taxon>Magnoliopsida</taxon>
        <taxon>Liliopsida</taxon>
        <taxon>Poales</taxon>
        <taxon>Poaceae</taxon>
        <taxon>BOP clade</taxon>
        <taxon>Oryzoideae</taxon>
        <taxon>Oryzeae</taxon>
        <taxon>Oryzinae</taxon>
        <taxon>Oryza</taxon>
        <taxon>Oryza sativa</taxon>
    </lineage>
</organism>
<evidence type="ECO:0000313" key="3">
    <source>
        <dbReference type="Proteomes" id="UP000000763"/>
    </source>
</evidence>
<protein>
    <submittedName>
        <fullName evidence="2">Uncharacterized protein</fullName>
    </submittedName>
</protein>
<evidence type="ECO:0000256" key="1">
    <source>
        <dbReference type="SAM" id="MobiDB-lite"/>
    </source>
</evidence>